<dbReference type="InterPro" id="IPR017938">
    <property type="entry name" value="Riboflavin_synthase-like_b-brl"/>
</dbReference>
<dbReference type="PIRSF" id="PIRSF000044">
    <property type="entry name" value="Cis_Diol_DH_RD"/>
    <property type="match status" value="1"/>
</dbReference>
<keyword evidence="19 24" id="KW-0830">Ubiquinone</keyword>
<evidence type="ECO:0000256" key="16">
    <source>
        <dbReference type="ARBA" id="ARBA00023027"/>
    </source>
</evidence>
<feature type="transmembrane region" description="Helical" evidence="24">
    <location>
        <begin position="6"/>
        <end position="25"/>
    </location>
</feature>
<evidence type="ECO:0000256" key="19">
    <source>
        <dbReference type="ARBA" id="ARBA00023075"/>
    </source>
</evidence>
<evidence type="ECO:0000256" key="21">
    <source>
        <dbReference type="ARBA" id="ARBA00023201"/>
    </source>
</evidence>
<dbReference type="InterPro" id="IPR001041">
    <property type="entry name" value="2Fe-2S_ferredoxin-type"/>
</dbReference>
<keyword evidence="17 24" id="KW-0915">Sodium</keyword>
<dbReference type="EC" id="7.2.1.1" evidence="24"/>
<sequence>MEIIFLGVIIFTLIILILTSLILFVKSKLINTENIEIEINNNPEKNFKTTSGDKLLHALSNNGIFLSSACGGAGTCGQCRIKIKNNYNILPTEISHINKIDAKKGYRLACQVNIKHDLKIELPKEILCADKWKCEVISNKNKTAFIKELKLKILKKKNFIFKAGGYIQIKCTPHVIEYKNFDIPKKFHEEWNKYNLFNYISKTESPSIRAYSMANYPKECNIIMLNVRIAIPPSNNKNIPPGIVSSYIWSLKPGDKITVYGPFGDFFAKNTNAEMIFIGGGAGMAPMRSHIFDQLKRLKTKRKISFWYGARSIKDIFYIKDFNQLASKYKNFTWHIALSDPSPEDNWYGYTGFIHDILYENYLKKHNSPEDCEFYMCGPTIMNQSIIKMLKKLGVENENILLDNFGN</sequence>
<comment type="similarity">
    <text evidence="4 24">Belongs to the NqrF family.</text>
</comment>
<dbReference type="InterPro" id="IPR039261">
    <property type="entry name" value="FNR_nucleotide-bd"/>
</dbReference>
<evidence type="ECO:0000259" key="26">
    <source>
        <dbReference type="PROSITE" id="PS51384"/>
    </source>
</evidence>
<feature type="domain" description="2Fe-2S ferredoxin-type" evidence="25">
    <location>
        <begin position="33"/>
        <end position="126"/>
    </location>
</feature>
<dbReference type="InterPro" id="IPR017927">
    <property type="entry name" value="FAD-bd_FR_type"/>
</dbReference>
<dbReference type="SUPFAM" id="SSF63380">
    <property type="entry name" value="Riboflavin synthase domain-like"/>
    <property type="match status" value="1"/>
</dbReference>
<feature type="binding site" evidence="24">
    <location>
        <position position="76"/>
    </location>
    <ligand>
        <name>[2Fe-2S] cluster</name>
        <dbReference type="ChEBI" id="CHEBI:190135"/>
    </ligand>
</feature>
<evidence type="ECO:0000256" key="17">
    <source>
        <dbReference type="ARBA" id="ARBA00023053"/>
    </source>
</evidence>
<dbReference type="EMBL" id="OZ034688">
    <property type="protein sequence ID" value="CAL1329483.1"/>
    <property type="molecule type" value="Genomic_DNA"/>
</dbReference>
<evidence type="ECO:0000256" key="22">
    <source>
        <dbReference type="ARBA" id="ARBA00038177"/>
    </source>
</evidence>
<dbReference type="InterPro" id="IPR010205">
    <property type="entry name" value="NqrF"/>
</dbReference>
<dbReference type="InterPro" id="IPR008333">
    <property type="entry name" value="Cbr1-like_FAD-bd_dom"/>
</dbReference>
<dbReference type="CDD" id="cd06188">
    <property type="entry name" value="NADH_quinone_reductase"/>
    <property type="match status" value="1"/>
</dbReference>
<dbReference type="Proteomes" id="UP001497533">
    <property type="component" value="Chromosome"/>
</dbReference>
<keyword evidence="15 24" id="KW-0411">Iron-sulfur</keyword>
<dbReference type="InterPro" id="IPR001433">
    <property type="entry name" value="OxRdtase_FAD/NAD-bd"/>
</dbReference>
<evidence type="ECO:0000256" key="9">
    <source>
        <dbReference type="ARBA" id="ARBA00022630"/>
    </source>
</evidence>
<comment type="subunit">
    <text evidence="5 24">Composed of six subunits; NqrA, NqrB, NqrC, NqrD, NqrE and NqrF.</text>
</comment>
<organism evidence="27 28">
    <name type="scientific">Candidatus Providencia siddallii</name>
    <dbReference type="NCBI Taxonomy" id="1715285"/>
    <lineage>
        <taxon>Bacteria</taxon>
        <taxon>Pseudomonadati</taxon>
        <taxon>Pseudomonadota</taxon>
        <taxon>Gammaproteobacteria</taxon>
        <taxon>Enterobacterales</taxon>
        <taxon>Morganellaceae</taxon>
        <taxon>Providencia</taxon>
    </lineage>
</organism>
<gene>
    <name evidence="24 27" type="primary">nqrF</name>
    <name evidence="27" type="ORF">PRHACTZTBTEA_574</name>
</gene>
<comment type="subcellular location">
    <subcellularLocation>
        <location evidence="3">Cell inner membrane</location>
    </subcellularLocation>
    <subcellularLocation>
        <location evidence="24">Cell membrane</location>
        <topology evidence="24">Single-pass membrane protein</topology>
    </subcellularLocation>
</comment>
<keyword evidence="20 24" id="KW-0472">Membrane</keyword>
<evidence type="ECO:0000313" key="27">
    <source>
        <dbReference type="EMBL" id="CAL1329483.1"/>
    </source>
</evidence>
<keyword evidence="10 24" id="KW-0001">2Fe-2S</keyword>
<dbReference type="Gene3D" id="2.40.30.10">
    <property type="entry name" value="Translation factors"/>
    <property type="match status" value="1"/>
</dbReference>
<evidence type="ECO:0000256" key="6">
    <source>
        <dbReference type="ARBA" id="ARBA00022448"/>
    </source>
</evidence>
<accession>A0ABP1CE87</accession>
<proteinExistence type="inferred from homology"/>
<feature type="binding site" evidence="24">
    <location>
        <position position="79"/>
    </location>
    <ligand>
        <name>[2Fe-2S] cluster</name>
        <dbReference type="ChEBI" id="CHEBI:190135"/>
    </ligand>
</feature>
<evidence type="ECO:0000256" key="2">
    <source>
        <dbReference type="ARBA" id="ARBA00002972"/>
    </source>
</evidence>
<feature type="binding site" evidence="24">
    <location>
        <position position="70"/>
    </location>
    <ligand>
        <name>[2Fe-2S] cluster</name>
        <dbReference type="ChEBI" id="CHEBI:190135"/>
    </ligand>
</feature>
<keyword evidence="24" id="KW-1133">Transmembrane helix</keyword>
<dbReference type="RefSeq" id="WP_341764941.1">
    <property type="nucleotide sequence ID" value="NZ_OZ034688.1"/>
</dbReference>
<evidence type="ECO:0000256" key="18">
    <source>
        <dbReference type="ARBA" id="ARBA00023065"/>
    </source>
</evidence>
<dbReference type="InterPro" id="IPR012675">
    <property type="entry name" value="Beta-grasp_dom_sf"/>
</dbReference>
<comment type="function">
    <text evidence="2 24">NQR complex catalyzes the reduction of ubiquinone-1 to ubiquinol by two successive reactions, coupled with the transport of Na(+) ions from the cytoplasm to the periplasm. The first step is catalyzed by NqrF, which accepts electrons from NADH and reduces ubiquinone-1 to ubisemiquinone by a one-electron transfer pathway.</text>
</comment>
<name>A0ABP1CE87_9GAMM</name>
<dbReference type="PROSITE" id="PS51085">
    <property type="entry name" value="2FE2S_FER_2"/>
    <property type="match status" value="1"/>
</dbReference>
<dbReference type="PRINTS" id="PR00371">
    <property type="entry name" value="FPNCR"/>
</dbReference>
<dbReference type="Pfam" id="PF00111">
    <property type="entry name" value="Fer2"/>
    <property type="match status" value="1"/>
</dbReference>
<evidence type="ECO:0000256" key="13">
    <source>
        <dbReference type="ARBA" id="ARBA00022967"/>
    </source>
</evidence>
<dbReference type="NCBIfam" id="TIGR01941">
    <property type="entry name" value="nqrF"/>
    <property type="match status" value="1"/>
</dbReference>
<feature type="domain" description="FAD-binding FR-type" evidence="26">
    <location>
        <begin position="129"/>
        <end position="269"/>
    </location>
</feature>
<dbReference type="Gene3D" id="3.40.50.80">
    <property type="entry name" value="Nucleotide-binding domain of ferredoxin-NADP reductase (FNR) module"/>
    <property type="match status" value="1"/>
</dbReference>
<evidence type="ECO:0000256" key="3">
    <source>
        <dbReference type="ARBA" id="ARBA00004533"/>
    </source>
</evidence>
<dbReference type="Pfam" id="PF00970">
    <property type="entry name" value="FAD_binding_6"/>
    <property type="match status" value="1"/>
</dbReference>
<keyword evidence="8" id="KW-0997">Cell inner membrane</keyword>
<evidence type="ECO:0000256" key="14">
    <source>
        <dbReference type="ARBA" id="ARBA00023004"/>
    </source>
</evidence>
<evidence type="ECO:0000256" key="5">
    <source>
        <dbReference type="ARBA" id="ARBA00011309"/>
    </source>
</evidence>
<keyword evidence="13 24" id="KW-1278">Translocase</keyword>
<comment type="similarity">
    <text evidence="22">Belongs to the Fre/LuxG FAD/NAD(P) flavoprotein oxidoreductase family.</text>
</comment>
<protein>
    <recommendedName>
        <fullName evidence="24">Na(+)-translocating NADH-quinone reductase subunit F</fullName>
        <shortName evidence="24">Na(+)-NQR subunit F</shortName>
        <shortName evidence="24">Na(+)-translocating NQR subunit F</shortName>
        <ecNumber evidence="24">7.2.1.1</ecNumber>
    </recommendedName>
    <alternativeName>
        <fullName evidence="24">NQR complex subunit F</fullName>
    </alternativeName>
    <alternativeName>
        <fullName evidence="24">NQR-1 subunit F</fullName>
    </alternativeName>
</protein>
<keyword evidence="24" id="KW-0812">Transmembrane</keyword>
<keyword evidence="21 24" id="KW-0739">Sodium transport</keyword>
<evidence type="ECO:0000256" key="8">
    <source>
        <dbReference type="ARBA" id="ARBA00022519"/>
    </source>
</evidence>
<keyword evidence="28" id="KW-1185">Reference proteome</keyword>
<evidence type="ECO:0000256" key="1">
    <source>
        <dbReference type="ARBA" id="ARBA00001974"/>
    </source>
</evidence>
<evidence type="ECO:0000256" key="20">
    <source>
        <dbReference type="ARBA" id="ARBA00023136"/>
    </source>
</evidence>
<keyword evidence="7 24" id="KW-1003">Cell membrane</keyword>
<evidence type="ECO:0000256" key="10">
    <source>
        <dbReference type="ARBA" id="ARBA00022714"/>
    </source>
</evidence>
<evidence type="ECO:0000313" key="28">
    <source>
        <dbReference type="Proteomes" id="UP001497533"/>
    </source>
</evidence>
<keyword evidence="12 24" id="KW-0274">FAD</keyword>
<evidence type="ECO:0000256" key="4">
    <source>
        <dbReference type="ARBA" id="ARBA00005570"/>
    </source>
</evidence>
<evidence type="ECO:0000259" key="25">
    <source>
        <dbReference type="PROSITE" id="PS51085"/>
    </source>
</evidence>
<dbReference type="Gene3D" id="3.10.20.30">
    <property type="match status" value="1"/>
</dbReference>
<evidence type="ECO:0000256" key="7">
    <source>
        <dbReference type="ARBA" id="ARBA00022475"/>
    </source>
</evidence>
<dbReference type="PROSITE" id="PS51384">
    <property type="entry name" value="FAD_FR"/>
    <property type="match status" value="1"/>
</dbReference>
<reference evidence="27" key="1">
    <citation type="submission" date="2024-04" db="EMBL/GenBank/DDBJ databases">
        <authorList>
            <person name="Manzano-Marin A."/>
            <person name="Manzano-Marin A."/>
            <person name="Alejandro Manzano Marin A."/>
        </authorList>
    </citation>
    <scope>NUCLEOTIDE SEQUENCE [LARGE SCALE GENOMIC DNA]</scope>
    <source>
        <strain evidence="27">TABTEA</strain>
    </source>
</reference>
<keyword evidence="11 24" id="KW-0479">Metal-binding</keyword>
<dbReference type="PANTHER" id="PTHR43644">
    <property type="entry name" value="NA(+)-TRANSLOCATING NADH-QUINONE REDUCTASE SUBUNIT"/>
    <property type="match status" value="1"/>
</dbReference>
<keyword evidence="9 24" id="KW-0285">Flavoprotein</keyword>
<keyword evidence="14 24" id="KW-0408">Iron</keyword>
<dbReference type="SUPFAM" id="SSF54292">
    <property type="entry name" value="2Fe-2S ferredoxin-like"/>
    <property type="match status" value="1"/>
</dbReference>
<evidence type="ECO:0000256" key="24">
    <source>
        <dbReference type="HAMAP-Rule" id="MF_00430"/>
    </source>
</evidence>
<feature type="binding site" evidence="24">
    <location>
        <position position="110"/>
    </location>
    <ligand>
        <name>[2Fe-2S] cluster</name>
        <dbReference type="ChEBI" id="CHEBI:190135"/>
    </ligand>
</feature>
<evidence type="ECO:0000256" key="15">
    <source>
        <dbReference type="ARBA" id="ARBA00023014"/>
    </source>
</evidence>
<dbReference type="InterPro" id="IPR036010">
    <property type="entry name" value="2Fe-2S_ferredoxin-like_sf"/>
</dbReference>
<dbReference type="CDD" id="cd00207">
    <property type="entry name" value="fer2"/>
    <property type="match status" value="1"/>
</dbReference>
<evidence type="ECO:0000256" key="12">
    <source>
        <dbReference type="ARBA" id="ARBA00022827"/>
    </source>
</evidence>
<evidence type="ECO:0000256" key="11">
    <source>
        <dbReference type="ARBA" id="ARBA00022723"/>
    </source>
</evidence>
<evidence type="ECO:0000256" key="23">
    <source>
        <dbReference type="ARBA" id="ARBA00048891"/>
    </source>
</evidence>
<dbReference type="InterPro" id="IPR001709">
    <property type="entry name" value="Flavoprot_Pyr_Nucl_cyt_Rdtase"/>
</dbReference>
<comment type="cofactor">
    <cofactor evidence="24">
        <name>[2Fe-2S] cluster</name>
        <dbReference type="ChEBI" id="CHEBI:190135"/>
    </cofactor>
    <text evidence="24">Binds 1 [2Fe-2S] cluster.</text>
</comment>
<keyword evidence="18 24" id="KW-0406">Ion transport</keyword>
<dbReference type="SUPFAM" id="SSF52343">
    <property type="entry name" value="Ferredoxin reductase-like, C-terminal NADP-linked domain"/>
    <property type="match status" value="1"/>
</dbReference>
<keyword evidence="16 24" id="KW-0520">NAD</keyword>
<keyword evidence="6 24" id="KW-0813">Transport</keyword>
<dbReference type="PANTHER" id="PTHR43644:SF1">
    <property type="entry name" value="NAD(P)H-FLAVIN REDUCTASE"/>
    <property type="match status" value="1"/>
</dbReference>
<dbReference type="Pfam" id="PF00175">
    <property type="entry name" value="NAD_binding_1"/>
    <property type="match status" value="1"/>
</dbReference>
<comment type="cofactor">
    <cofactor evidence="1 24">
        <name>FAD</name>
        <dbReference type="ChEBI" id="CHEBI:57692"/>
    </cofactor>
</comment>
<comment type="catalytic activity">
    <reaction evidence="23 24">
        <text>a ubiquinone + n Na(+)(in) + NADH + H(+) = a ubiquinol + n Na(+)(out) + NAD(+)</text>
        <dbReference type="Rhea" id="RHEA:47748"/>
        <dbReference type="Rhea" id="RHEA-COMP:9565"/>
        <dbReference type="Rhea" id="RHEA-COMP:9566"/>
        <dbReference type="ChEBI" id="CHEBI:15378"/>
        <dbReference type="ChEBI" id="CHEBI:16389"/>
        <dbReference type="ChEBI" id="CHEBI:17976"/>
        <dbReference type="ChEBI" id="CHEBI:29101"/>
        <dbReference type="ChEBI" id="CHEBI:57540"/>
        <dbReference type="ChEBI" id="CHEBI:57945"/>
        <dbReference type="EC" id="7.2.1.1"/>
    </reaction>
</comment>
<dbReference type="HAMAP" id="MF_00430">
    <property type="entry name" value="NqrF"/>
    <property type="match status" value="1"/>
</dbReference>